<sequence>MEIRRKKDARPTYGEGLKVLVGPKEVPFFVHEGPVRVSSKFFDNAMKGPWTEAAERCVRLRDDEPDVFSIYHDWLYTRMLSTAHDVGGVEGNQEYIDLCKAYCLGESLMDDNFKNAAIDAIIHKNLTPASDRQRWYPVGMAIRHAYDGTPPGSPLRKLLVDFYSKHARVSWFSDYTSKDEMPKDFLYEVTLALVTVRSRTDDRDAWENPVQVKSLYHSQTKT</sequence>
<dbReference type="OrthoDB" id="1022638at2759"/>
<dbReference type="Proteomes" id="UP000504636">
    <property type="component" value="Unplaced"/>
</dbReference>
<evidence type="ECO:0008006" key="4">
    <source>
        <dbReference type="Google" id="ProtNLM"/>
    </source>
</evidence>
<reference evidence="1 3" key="1">
    <citation type="journal article" date="2020" name="Stud. Mycol.">
        <title>101 Dothideomycetes genomes: a test case for predicting lifestyles and emergence of pathogens.</title>
        <authorList>
            <person name="Haridas S."/>
            <person name="Albert R."/>
            <person name="Binder M."/>
            <person name="Bloem J."/>
            <person name="Labutti K."/>
            <person name="Salamov A."/>
            <person name="Andreopoulos B."/>
            <person name="Baker S."/>
            <person name="Barry K."/>
            <person name="Bills G."/>
            <person name="Bluhm B."/>
            <person name="Cannon C."/>
            <person name="Castanera R."/>
            <person name="Culley D."/>
            <person name="Daum C."/>
            <person name="Ezra D."/>
            <person name="Gonzalez J."/>
            <person name="Henrissat B."/>
            <person name="Kuo A."/>
            <person name="Liang C."/>
            <person name="Lipzen A."/>
            <person name="Lutzoni F."/>
            <person name="Magnuson J."/>
            <person name="Mondo S."/>
            <person name="Nolan M."/>
            <person name="Ohm R."/>
            <person name="Pangilinan J."/>
            <person name="Park H.-J."/>
            <person name="Ramirez L."/>
            <person name="Alfaro M."/>
            <person name="Sun H."/>
            <person name="Tritt A."/>
            <person name="Yoshinaga Y."/>
            <person name="Zwiers L.-H."/>
            <person name="Turgeon B."/>
            <person name="Goodwin S."/>
            <person name="Spatafora J."/>
            <person name="Crous P."/>
            <person name="Grigoriev I."/>
        </authorList>
    </citation>
    <scope>NUCLEOTIDE SEQUENCE</scope>
    <source>
        <strain evidence="1 3">CBS 304.34</strain>
    </source>
</reference>
<evidence type="ECO:0000313" key="2">
    <source>
        <dbReference type="Proteomes" id="UP000504636"/>
    </source>
</evidence>
<gene>
    <name evidence="1 3" type="ORF">BDZ99DRAFT_428117</name>
</gene>
<dbReference type="Gene3D" id="3.30.710.10">
    <property type="entry name" value="Potassium Channel Kv1.1, Chain A"/>
    <property type="match status" value="1"/>
</dbReference>
<dbReference type="SUPFAM" id="SSF54695">
    <property type="entry name" value="POZ domain"/>
    <property type="match status" value="1"/>
</dbReference>
<evidence type="ECO:0000313" key="3">
    <source>
        <dbReference type="RefSeq" id="XP_033569677.1"/>
    </source>
</evidence>
<dbReference type="CDD" id="cd18186">
    <property type="entry name" value="BTB_POZ_ZBTB_KLHL-like"/>
    <property type="match status" value="1"/>
</dbReference>
<protein>
    <recommendedName>
        <fullName evidence="4">BTB domain-containing protein</fullName>
    </recommendedName>
</protein>
<evidence type="ECO:0000313" key="1">
    <source>
        <dbReference type="EMBL" id="KAF2802713.1"/>
    </source>
</evidence>
<name>A0A6A6Y2H2_9PEZI</name>
<proteinExistence type="predicted"/>
<organism evidence="1">
    <name type="scientific">Mytilinidion resinicola</name>
    <dbReference type="NCBI Taxonomy" id="574789"/>
    <lineage>
        <taxon>Eukaryota</taxon>
        <taxon>Fungi</taxon>
        <taxon>Dikarya</taxon>
        <taxon>Ascomycota</taxon>
        <taxon>Pezizomycotina</taxon>
        <taxon>Dothideomycetes</taxon>
        <taxon>Pleosporomycetidae</taxon>
        <taxon>Mytilinidiales</taxon>
        <taxon>Mytilinidiaceae</taxon>
        <taxon>Mytilinidion</taxon>
    </lineage>
</organism>
<dbReference type="AlphaFoldDB" id="A0A6A6Y2H2"/>
<dbReference type="RefSeq" id="XP_033569677.1">
    <property type="nucleotide sequence ID" value="XM_033717181.1"/>
</dbReference>
<reference evidence="3" key="3">
    <citation type="submission" date="2025-04" db="UniProtKB">
        <authorList>
            <consortium name="RefSeq"/>
        </authorList>
    </citation>
    <scope>IDENTIFICATION</scope>
    <source>
        <strain evidence="3">CBS 304.34</strain>
    </source>
</reference>
<keyword evidence="2" id="KW-1185">Reference proteome</keyword>
<dbReference type="PANTHER" id="PTHR47843:SF2">
    <property type="entry name" value="BTB DOMAIN-CONTAINING PROTEIN"/>
    <property type="match status" value="1"/>
</dbReference>
<dbReference type="PANTHER" id="PTHR47843">
    <property type="entry name" value="BTB DOMAIN-CONTAINING PROTEIN-RELATED"/>
    <property type="match status" value="1"/>
</dbReference>
<dbReference type="GeneID" id="54458074"/>
<dbReference type="EMBL" id="MU003721">
    <property type="protein sequence ID" value="KAF2802713.1"/>
    <property type="molecule type" value="Genomic_DNA"/>
</dbReference>
<accession>A0A6A6Y2H2</accession>
<reference evidence="3" key="2">
    <citation type="submission" date="2020-04" db="EMBL/GenBank/DDBJ databases">
        <authorList>
            <consortium name="NCBI Genome Project"/>
        </authorList>
    </citation>
    <scope>NUCLEOTIDE SEQUENCE</scope>
    <source>
        <strain evidence="3">CBS 304.34</strain>
    </source>
</reference>
<dbReference type="InterPro" id="IPR011333">
    <property type="entry name" value="SKP1/BTB/POZ_sf"/>
</dbReference>